<dbReference type="InterPro" id="IPR019810">
    <property type="entry name" value="Citrate_synthase_AS"/>
</dbReference>
<dbReference type="PANTHER" id="PTHR11739">
    <property type="entry name" value="CITRATE SYNTHASE"/>
    <property type="match status" value="1"/>
</dbReference>
<dbReference type="EMBL" id="UGNY01000001">
    <property type="protein sequence ID" value="STX38461.1"/>
    <property type="molecule type" value="Genomic_DNA"/>
</dbReference>
<reference evidence="15 16" key="2">
    <citation type="submission" date="2018-06" db="EMBL/GenBank/DDBJ databases">
        <authorList>
            <consortium name="Pathogen Informatics"/>
            <person name="Doyle S."/>
        </authorList>
    </citation>
    <scope>NUCLEOTIDE SEQUENCE [LARGE SCALE GENOMIC DNA]</scope>
    <source>
        <strain evidence="13 16">NCTC11978</strain>
        <strain evidence="12 15">NCTC12022</strain>
    </source>
</reference>
<dbReference type="InterPro" id="IPR016143">
    <property type="entry name" value="Citrate_synth-like_sm_a-sub"/>
</dbReference>
<dbReference type="InterPro" id="IPR002020">
    <property type="entry name" value="Citrate_synthase"/>
</dbReference>
<evidence type="ECO:0000256" key="9">
    <source>
        <dbReference type="PIRSR" id="PIRSR001369-1"/>
    </source>
</evidence>
<dbReference type="Proteomes" id="UP000054698">
    <property type="component" value="Unassembled WGS sequence"/>
</dbReference>
<dbReference type="Proteomes" id="UP000251942">
    <property type="component" value="Unassembled WGS sequence"/>
</dbReference>
<keyword evidence="5 8" id="KW-0808">Transferase</keyword>
<comment type="catalytic activity">
    <reaction evidence="7">
        <text>oxaloacetate + acetyl-CoA + H2O = citrate + CoA + H(+)</text>
        <dbReference type="Rhea" id="RHEA:16845"/>
        <dbReference type="ChEBI" id="CHEBI:15377"/>
        <dbReference type="ChEBI" id="CHEBI:15378"/>
        <dbReference type="ChEBI" id="CHEBI:16452"/>
        <dbReference type="ChEBI" id="CHEBI:16947"/>
        <dbReference type="ChEBI" id="CHEBI:57287"/>
        <dbReference type="ChEBI" id="CHEBI:57288"/>
        <dbReference type="EC" id="2.3.3.16"/>
    </reaction>
</comment>
<evidence type="ECO:0000256" key="6">
    <source>
        <dbReference type="ARBA" id="ARBA00049052"/>
    </source>
</evidence>
<evidence type="ECO:0000256" key="10">
    <source>
        <dbReference type="RuleBase" id="RU003406"/>
    </source>
</evidence>
<dbReference type="FunFam" id="1.10.230.10:FF:000003">
    <property type="entry name" value="Citrate synthase"/>
    <property type="match status" value="1"/>
</dbReference>
<evidence type="ECO:0000313" key="15">
    <source>
        <dbReference type="Proteomes" id="UP000251942"/>
    </source>
</evidence>
<evidence type="ECO:0000256" key="4">
    <source>
        <dbReference type="ARBA" id="ARBA00022532"/>
    </source>
</evidence>
<dbReference type="InterPro" id="IPR036969">
    <property type="entry name" value="Citrate_synthase_sf"/>
</dbReference>
<evidence type="ECO:0000256" key="1">
    <source>
        <dbReference type="ARBA" id="ARBA00004751"/>
    </source>
</evidence>
<dbReference type="OrthoDB" id="9800864at2"/>
<reference evidence="11 14" key="1">
    <citation type="submission" date="2015-11" db="EMBL/GenBank/DDBJ databases">
        <title>Genomic analysis of 38 Legionella species identifies large and diverse effector repertoires.</title>
        <authorList>
            <person name="Burstein D."/>
            <person name="Amaro F."/>
            <person name="Zusman T."/>
            <person name="Lifshitz Z."/>
            <person name="Cohen O."/>
            <person name="Gilbert J.A."/>
            <person name="Pupko T."/>
            <person name="Shuman H.A."/>
            <person name="Segal G."/>
        </authorList>
    </citation>
    <scope>NUCLEOTIDE SEQUENCE [LARGE SCALE GENOMIC DNA]</scope>
    <source>
        <strain evidence="11 14">WO-44C</strain>
    </source>
</reference>
<proteinExistence type="inferred from homology"/>
<dbReference type="EMBL" id="LNYB01000085">
    <property type="protein sequence ID" value="KTC95453.1"/>
    <property type="molecule type" value="Genomic_DNA"/>
</dbReference>
<gene>
    <name evidence="11" type="primary">prpC</name>
    <name evidence="12" type="synonym">gltA_1</name>
    <name evidence="13" type="synonym">gltA_2</name>
    <name evidence="11" type="ORF">Lfee_3118</name>
    <name evidence="13" type="ORF">NCTC11978_01645</name>
    <name evidence="12" type="ORF">NCTC12022_00752</name>
</gene>
<evidence type="ECO:0000313" key="13">
    <source>
        <dbReference type="EMBL" id="STX38461.1"/>
    </source>
</evidence>
<evidence type="ECO:0000256" key="7">
    <source>
        <dbReference type="ARBA" id="ARBA00049288"/>
    </source>
</evidence>
<dbReference type="InterPro" id="IPR011278">
    <property type="entry name" value="2-MeCitrate/Citrate_synth_II"/>
</dbReference>
<dbReference type="AlphaFoldDB" id="A0A0W0TIZ7"/>
<keyword evidence="12" id="KW-0012">Acyltransferase</keyword>
<dbReference type="GO" id="GO:0036440">
    <property type="term" value="F:citrate synthase activity"/>
    <property type="evidence" value="ECO:0007669"/>
    <property type="project" value="UniProtKB-EC"/>
</dbReference>
<evidence type="ECO:0000313" key="11">
    <source>
        <dbReference type="EMBL" id="KTC95453.1"/>
    </source>
</evidence>
<dbReference type="InterPro" id="IPR024176">
    <property type="entry name" value="Citrate_synthase_bac-typ"/>
</dbReference>
<dbReference type="PIRSF" id="PIRSF001369">
    <property type="entry name" value="Citrate_synth"/>
    <property type="match status" value="1"/>
</dbReference>
<dbReference type="GO" id="GO:0006099">
    <property type="term" value="P:tricarboxylic acid cycle"/>
    <property type="evidence" value="ECO:0007669"/>
    <property type="project" value="UniProtKB-UniPathway"/>
</dbReference>
<organism evidence="11 14">
    <name type="scientific">Legionella feeleii</name>
    <dbReference type="NCBI Taxonomy" id="453"/>
    <lineage>
        <taxon>Bacteria</taxon>
        <taxon>Pseudomonadati</taxon>
        <taxon>Pseudomonadota</taxon>
        <taxon>Gammaproteobacteria</taxon>
        <taxon>Legionellales</taxon>
        <taxon>Legionellaceae</taxon>
        <taxon>Legionella</taxon>
    </lineage>
</organism>
<protein>
    <recommendedName>
        <fullName evidence="8">Citrate synthase</fullName>
    </recommendedName>
</protein>
<comment type="catalytic activity">
    <reaction evidence="6">
        <text>propanoyl-CoA + oxaloacetate + H2O = (2S,3S)-2-methylcitrate + CoA + H(+)</text>
        <dbReference type="Rhea" id="RHEA:23780"/>
        <dbReference type="ChEBI" id="CHEBI:15377"/>
        <dbReference type="ChEBI" id="CHEBI:15378"/>
        <dbReference type="ChEBI" id="CHEBI:16452"/>
        <dbReference type="ChEBI" id="CHEBI:57287"/>
        <dbReference type="ChEBI" id="CHEBI:57392"/>
        <dbReference type="ChEBI" id="CHEBI:58853"/>
        <dbReference type="EC" id="2.3.3.5"/>
    </reaction>
</comment>
<name>A0A0W0TIZ7_9GAMM</name>
<dbReference type="PROSITE" id="PS00480">
    <property type="entry name" value="CITRATE_SYNTHASE"/>
    <property type="match status" value="1"/>
</dbReference>
<evidence type="ECO:0000256" key="2">
    <source>
        <dbReference type="ARBA" id="ARBA00005026"/>
    </source>
</evidence>
<comment type="pathway">
    <text evidence="2">Organic acid metabolism; propanoate degradation.</text>
</comment>
<dbReference type="EMBL" id="UASS01000005">
    <property type="protein sequence ID" value="SPX60036.1"/>
    <property type="molecule type" value="Genomic_DNA"/>
</dbReference>
<dbReference type="Proteomes" id="UP000254033">
    <property type="component" value="Unassembled WGS sequence"/>
</dbReference>
<dbReference type="SUPFAM" id="SSF48256">
    <property type="entry name" value="Citrate synthase"/>
    <property type="match status" value="1"/>
</dbReference>
<dbReference type="PANTHER" id="PTHR11739:SF25">
    <property type="entry name" value="CITRATE SYNTHASE-RELATED PROTEIN DDB_G0287281"/>
    <property type="match status" value="1"/>
</dbReference>
<evidence type="ECO:0000256" key="5">
    <source>
        <dbReference type="ARBA" id="ARBA00022679"/>
    </source>
</evidence>
<dbReference type="Pfam" id="PF00285">
    <property type="entry name" value="Citrate_synt"/>
    <property type="match status" value="1"/>
</dbReference>
<dbReference type="NCBIfam" id="TIGR01800">
    <property type="entry name" value="cit_synth_II"/>
    <property type="match status" value="1"/>
</dbReference>
<dbReference type="GO" id="GO:0005975">
    <property type="term" value="P:carbohydrate metabolic process"/>
    <property type="evidence" value="ECO:0007669"/>
    <property type="project" value="TreeGrafter"/>
</dbReference>
<dbReference type="GO" id="GO:0019679">
    <property type="term" value="P:propionate metabolic process, methylcitrate cycle"/>
    <property type="evidence" value="ECO:0007669"/>
    <property type="project" value="TreeGrafter"/>
</dbReference>
<dbReference type="UniPathway" id="UPA00223">
    <property type="reaction ID" value="UER00717"/>
</dbReference>
<dbReference type="Gene3D" id="1.10.580.10">
    <property type="entry name" value="Citrate Synthase, domain 1"/>
    <property type="match status" value="1"/>
</dbReference>
<evidence type="ECO:0000313" key="14">
    <source>
        <dbReference type="Proteomes" id="UP000054698"/>
    </source>
</evidence>
<keyword evidence="4" id="KW-0816">Tricarboxylic acid cycle</keyword>
<feature type="active site" evidence="9">
    <location>
        <position position="309"/>
    </location>
</feature>
<dbReference type="CDD" id="cd06108">
    <property type="entry name" value="Ec2MCS_like"/>
    <property type="match status" value="1"/>
</dbReference>
<evidence type="ECO:0000313" key="12">
    <source>
        <dbReference type="EMBL" id="SPX60036.1"/>
    </source>
</evidence>
<evidence type="ECO:0000256" key="3">
    <source>
        <dbReference type="ARBA" id="ARBA00010566"/>
    </source>
</evidence>
<comment type="similarity">
    <text evidence="3 8 10">Belongs to the citrate synthase family.</text>
</comment>
<feature type="active site" evidence="9">
    <location>
        <position position="258"/>
    </location>
</feature>
<dbReference type="NCBIfam" id="NF009006">
    <property type="entry name" value="PRK12351.1"/>
    <property type="match status" value="1"/>
</dbReference>
<evidence type="ECO:0000313" key="16">
    <source>
        <dbReference type="Proteomes" id="UP000254033"/>
    </source>
</evidence>
<dbReference type="GO" id="GO:0050440">
    <property type="term" value="F:2-methylcitrate synthase activity"/>
    <property type="evidence" value="ECO:0007669"/>
    <property type="project" value="UniProtKB-EC"/>
</dbReference>
<dbReference type="PRINTS" id="PR00143">
    <property type="entry name" value="CITRTSNTHASE"/>
</dbReference>
<dbReference type="STRING" id="453.Lfee_3118"/>
<evidence type="ECO:0000256" key="8">
    <source>
        <dbReference type="PIRNR" id="PIRNR001369"/>
    </source>
</evidence>
<sequence length="373" mass="41658">MVNKAAGGLAGVIAGQSAIATVGLAGKGLNYRGYSIDDLAEHATFEEVAYLLHYGKLPTSSELGTYTKKLVGLRHLPNTLKTVLKLIPKNTHPMDVLRTGCSMLGTLEPEEDFAQQYDIADRLLALFPGMMCYWYAYHFKGKEISGESNEDTIGGHFLELLHERKPSKLESDMMNVSLILYAEHEFNASTFAARVTAATLADFYSAITSAIGTLRGPLHGGANEAAMELIEQFKSPEEAEQRLMEMLANKAKIMGFGHRVYKDCDPRSDIIKAWSYKLAESKNDLLLYRVSESIEAVMRREKKLFPNLDFYSASAYHYGGIPTFLFTPIFVMSRITGWSAHVFEQRADNRLIRPTSEYTGPDARKFIPIEQRG</sequence>
<comment type="pathway">
    <text evidence="1">Carbohydrate metabolism; tricarboxylic acid cycle; isocitrate from oxaloacetate: step 1/2.</text>
</comment>
<dbReference type="Gene3D" id="1.10.230.10">
    <property type="entry name" value="Cytochrome P450-Terp, domain 2"/>
    <property type="match status" value="1"/>
</dbReference>
<accession>A0A0W0TIZ7</accession>
<dbReference type="PATRIC" id="fig|453.4.peg.3399"/>
<dbReference type="GO" id="GO:0005737">
    <property type="term" value="C:cytoplasm"/>
    <property type="evidence" value="ECO:0007669"/>
    <property type="project" value="InterPro"/>
</dbReference>
<dbReference type="InterPro" id="IPR016142">
    <property type="entry name" value="Citrate_synth-like_lrg_a-sub"/>
</dbReference>
<keyword evidence="14" id="KW-1185">Reference proteome</keyword>
<dbReference type="RefSeq" id="WP_058447909.1">
    <property type="nucleotide sequence ID" value="NZ_CAAAHT010000005.1"/>
</dbReference>